<reference evidence="1" key="1">
    <citation type="journal article" date="2020" name="mSystems">
        <title>Genome- and Community-Level Interaction Insights into Carbon Utilization and Element Cycling Functions of Hydrothermarchaeota in Hydrothermal Sediment.</title>
        <authorList>
            <person name="Zhou Z."/>
            <person name="Liu Y."/>
            <person name="Xu W."/>
            <person name="Pan J."/>
            <person name="Luo Z.H."/>
            <person name="Li M."/>
        </authorList>
    </citation>
    <scope>NUCLEOTIDE SEQUENCE [LARGE SCALE GENOMIC DNA]</scope>
    <source>
        <strain evidence="1">SpSt-477</strain>
    </source>
</reference>
<sequence length="166" mass="18198">MKGERLAIGGMKLSMPLVLFRWDAFDPEALESIFERLGAGRINLPVVWIDHSAAVSSARFCIDAAGSEQALPILQAFDDIRQIAPVVAISVYPFGKRLTLLGKILQAFAESNLPIHAVGSSLASIVVLGDDTRRAACVEALLRHLRLPENHAPFEAEFQVCYQERS</sequence>
<gene>
    <name evidence="1" type="ORF">ENS29_08975</name>
</gene>
<proteinExistence type="predicted"/>
<dbReference type="AlphaFoldDB" id="A0A7C4RNS3"/>
<organism evidence="1">
    <name type="scientific">Desulfatirhabdium butyrativorans</name>
    <dbReference type="NCBI Taxonomy" id="340467"/>
    <lineage>
        <taxon>Bacteria</taxon>
        <taxon>Pseudomonadati</taxon>
        <taxon>Thermodesulfobacteriota</taxon>
        <taxon>Desulfobacteria</taxon>
        <taxon>Desulfobacterales</taxon>
        <taxon>Desulfatirhabdiaceae</taxon>
        <taxon>Desulfatirhabdium</taxon>
    </lineage>
</organism>
<evidence type="ECO:0008006" key="2">
    <source>
        <dbReference type="Google" id="ProtNLM"/>
    </source>
</evidence>
<name>A0A7C4RNS3_9BACT</name>
<protein>
    <recommendedName>
        <fullName evidence="2">Aspartate kinase</fullName>
    </recommendedName>
</protein>
<comment type="caution">
    <text evidence="1">The sequence shown here is derived from an EMBL/GenBank/DDBJ whole genome shotgun (WGS) entry which is preliminary data.</text>
</comment>
<dbReference type="EMBL" id="DSUH01000210">
    <property type="protein sequence ID" value="HGU32975.1"/>
    <property type="molecule type" value="Genomic_DNA"/>
</dbReference>
<accession>A0A7C4RNS3</accession>
<evidence type="ECO:0000313" key="1">
    <source>
        <dbReference type="EMBL" id="HGU32975.1"/>
    </source>
</evidence>